<dbReference type="Proteomes" id="UP000636709">
    <property type="component" value="Unassembled WGS sequence"/>
</dbReference>
<proteinExistence type="predicted"/>
<sequence>MLLATVVAGERRRRACRRHKRSSKCYHRRRVTSRRQNAGHEGEEVAAVPGDRRPGHGLMGSERRVPNVKTPPQSLMHLVPLNAYRP</sequence>
<comment type="caution">
    <text evidence="2">The sequence shown here is derived from an EMBL/GenBank/DDBJ whole genome shotgun (WGS) entry which is preliminary data.</text>
</comment>
<evidence type="ECO:0000313" key="2">
    <source>
        <dbReference type="EMBL" id="KAF8715895.1"/>
    </source>
</evidence>
<keyword evidence="3" id="KW-1185">Reference proteome</keyword>
<feature type="region of interest" description="Disordered" evidence="1">
    <location>
        <begin position="14"/>
        <end position="73"/>
    </location>
</feature>
<organism evidence="2 3">
    <name type="scientific">Digitaria exilis</name>
    <dbReference type="NCBI Taxonomy" id="1010633"/>
    <lineage>
        <taxon>Eukaryota</taxon>
        <taxon>Viridiplantae</taxon>
        <taxon>Streptophyta</taxon>
        <taxon>Embryophyta</taxon>
        <taxon>Tracheophyta</taxon>
        <taxon>Spermatophyta</taxon>
        <taxon>Magnoliopsida</taxon>
        <taxon>Liliopsida</taxon>
        <taxon>Poales</taxon>
        <taxon>Poaceae</taxon>
        <taxon>PACMAD clade</taxon>
        <taxon>Panicoideae</taxon>
        <taxon>Panicodae</taxon>
        <taxon>Paniceae</taxon>
        <taxon>Anthephorinae</taxon>
        <taxon>Digitaria</taxon>
    </lineage>
</organism>
<gene>
    <name evidence="2" type="ORF">HU200_026855</name>
</gene>
<feature type="compositionally biased region" description="Basic residues" evidence="1">
    <location>
        <begin position="14"/>
        <end position="33"/>
    </location>
</feature>
<protein>
    <submittedName>
        <fullName evidence="2">Uncharacterized protein</fullName>
    </submittedName>
</protein>
<name>A0A835BYW7_9POAL</name>
<accession>A0A835BYW7</accession>
<evidence type="ECO:0000256" key="1">
    <source>
        <dbReference type="SAM" id="MobiDB-lite"/>
    </source>
</evidence>
<reference evidence="2" key="1">
    <citation type="submission" date="2020-07" db="EMBL/GenBank/DDBJ databases">
        <title>Genome sequence and genetic diversity analysis of an under-domesticated orphan crop, white fonio (Digitaria exilis).</title>
        <authorList>
            <person name="Bennetzen J.L."/>
            <person name="Chen S."/>
            <person name="Ma X."/>
            <person name="Wang X."/>
            <person name="Yssel A.E.J."/>
            <person name="Chaluvadi S.R."/>
            <person name="Johnson M."/>
            <person name="Gangashetty P."/>
            <person name="Hamidou F."/>
            <person name="Sanogo M.D."/>
            <person name="Zwaenepoel A."/>
            <person name="Wallace J."/>
            <person name="Van De Peer Y."/>
            <person name="Van Deynze A."/>
        </authorList>
    </citation>
    <scope>NUCLEOTIDE SEQUENCE</scope>
    <source>
        <tissue evidence="2">Leaves</tissue>
    </source>
</reference>
<dbReference type="AlphaFoldDB" id="A0A835BYW7"/>
<evidence type="ECO:0000313" key="3">
    <source>
        <dbReference type="Proteomes" id="UP000636709"/>
    </source>
</evidence>
<dbReference type="EMBL" id="JACEFO010001730">
    <property type="protein sequence ID" value="KAF8715895.1"/>
    <property type="molecule type" value="Genomic_DNA"/>
</dbReference>